<dbReference type="EMBL" id="BPVZ01000031">
    <property type="protein sequence ID" value="GKV09980.1"/>
    <property type="molecule type" value="Genomic_DNA"/>
</dbReference>
<dbReference type="CDD" id="cd06222">
    <property type="entry name" value="RNase_H_like"/>
    <property type="match status" value="1"/>
</dbReference>
<dbReference type="InterPro" id="IPR036397">
    <property type="entry name" value="RNaseH_sf"/>
</dbReference>
<dbReference type="InterPro" id="IPR012337">
    <property type="entry name" value="RNaseH-like_sf"/>
</dbReference>
<feature type="domain" description="RNase H type-1" evidence="1">
    <location>
        <begin position="3"/>
        <end position="101"/>
    </location>
</feature>
<organism evidence="2 3">
    <name type="scientific">Rubroshorea leprosula</name>
    <dbReference type="NCBI Taxonomy" id="152421"/>
    <lineage>
        <taxon>Eukaryota</taxon>
        <taxon>Viridiplantae</taxon>
        <taxon>Streptophyta</taxon>
        <taxon>Embryophyta</taxon>
        <taxon>Tracheophyta</taxon>
        <taxon>Spermatophyta</taxon>
        <taxon>Magnoliopsida</taxon>
        <taxon>eudicotyledons</taxon>
        <taxon>Gunneridae</taxon>
        <taxon>Pentapetalae</taxon>
        <taxon>rosids</taxon>
        <taxon>malvids</taxon>
        <taxon>Malvales</taxon>
        <taxon>Dipterocarpaceae</taxon>
        <taxon>Rubroshorea</taxon>
    </lineage>
</organism>
<reference evidence="2 3" key="1">
    <citation type="journal article" date="2021" name="Commun. Biol.">
        <title>The genome of Shorea leprosula (Dipterocarpaceae) highlights the ecological relevance of drought in aseasonal tropical rainforests.</title>
        <authorList>
            <person name="Ng K.K.S."/>
            <person name="Kobayashi M.J."/>
            <person name="Fawcett J.A."/>
            <person name="Hatakeyama M."/>
            <person name="Paape T."/>
            <person name="Ng C.H."/>
            <person name="Ang C.C."/>
            <person name="Tnah L.H."/>
            <person name="Lee C.T."/>
            <person name="Nishiyama T."/>
            <person name="Sese J."/>
            <person name="O'Brien M.J."/>
            <person name="Copetti D."/>
            <person name="Mohd Noor M.I."/>
            <person name="Ong R.C."/>
            <person name="Putra M."/>
            <person name="Sireger I.Z."/>
            <person name="Indrioko S."/>
            <person name="Kosugi Y."/>
            <person name="Izuno A."/>
            <person name="Isagi Y."/>
            <person name="Lee S.L."/>
            <person name="Shimizu K.K."/>
        </authorList>
    </citation>
    <scope>NUCLEOTIDE SEQUENCE [LARGE SCALE GENOMIC DNA]</scope>
    <source>
        <strain evidence="2">214</strain>
    </source>
</reference>
<keyword evidence="3" id="KW-1185">Reference proteome</keyword>
<accession>A0AAV5JDA0</accession>
<evidence type="ECO:0000313" key="2">
    <source>
        <dbReference type="EMBL" id="GKV09980.1"/>
    </source>
</evidence>
<gene>
    <name evidence="2" type="ORF">SLEP1_g21408</name>
</gene>
<dbReference type="InterPro" id="IPR053151">
    <property type="entry name" value="RNase_H-like"/>
</dbReference>
<evidence type="ECO:0000313" key="3">
    <source>
        <dbReference type="Proteomes" id="UP001054252"/>
    </source>
</evidence>
<dbReference type="GO" id="GO:0004523">
    <property type="term" value="F:RNA-DNA hybrid ribonuclease activity"/>
    <property type="evidence" value="ECO:0007669"/>
    <property type="project" value="InterPro"/>
</dbReference>
<dbReference type="Proteomes" id="UP001054252">
    <property type="component" value="Unassembled WGS sequence"/>
</dbReference>
<dbReference type="AlphaFoldDB" id="A0AAV5JDA0"/>
<dbReference type="PANTHER" id="PTHR47723:SF19">
    <property type="entry name" value="POLYNUCLEOTIDYL TRANSFERASE, RIBONUCLEASE H-LIKE SUPERFAMILY PROTEIN"/>
    <property type="match status" value="1"/>
</dbReference>
<comment type="caution">
    <text evidence="2">The sequence shown here is derived from an EMBL/GenBank/DDBJ whole genome shotgun (WGS) entry which is preliminary data.</text>
</comment>
<dbReference type="InterPro" id="IPR044730">
    <property type="entry name" value="RNase_H-like_dom_plant"/>
</dbReference>
<dbReference type="Pfam" id="PF13456">
    <property type="entry name" value="RVT_3"/>
    <property type="match status" value="1"/>
</dbReference>
<dbReference type="PANTHER" id="PTHR47723">
    <property type="entry name" value="OS05G0353850 PROTEIN"/>
    <property type="match status" value="1"/>
</dbReference>
<protein>
    <recommendedName>
        <fullName evidence="1">RNase H type-1 domain-containing protein</fullName>
    </recommendedName>
</protein>
<dbReference type="InterPro" id="IPR002156">
    <property type="entry name" value="RNaseH_domain"/>
</dbReference>
<dbReference type="Gene3D" id="3.30.420.10">
    <property type="entry name" value="Ribonuclease H-like superfamily/Ribonuclease H"/>
    <property type="match status" value="1"/>
</dbReference>
<dbReference type="GO" id="GO:0003676">
    <property type="term" value="F:nucleic acid binding"/>
    <property type="evidence" value="ECO:0007669"/>
    <property type="project" value="InterPro"/>
</dbReference>
<dbReference type="SUPFAM" id="SSF53098">
    <property type="entry name" value="Ribonuclease H-like"/>
    <property type="match status" value="1"/>
</dbReference>
<evidence type="ECO:0000259" key="1">
    <source>
        <dbReference type="Pfam" id="PF13456"/>
    </source>
</evidence>
<sequence>MIENGNWLHGFLVNIGKTTSLVAELWGLREGLKLCLSLGISWLIAEMDTSVAVKMILDNGNTRGQGAALVMDIKTISGRFSSFVLRHTLREGNTTADFLVSLGHTACNGITFLDSPPVGLQ</sequence>
<proteinExistence type="predicted"/>
<name>A0AAV5JDA0_9ROSI</name>